<feature type="compositionally biased region" description="Pro residues" evidence="2">
    <location>
        <begin position="1012"/>
        <end position="1035"/>
    </location>
</feature>
<feature type="region of interest" description="Disordered" evidence="2">
    <location>
        <begin position="947"/>
        <end position="1035"/>
    </location>
</feature>
<dbReference type="Gene3D" id="3.40.50.1820">
    <property type="entry name" value="alpha/beta hydrolase"/>
    <property type="match status" value="1"/>
</dbReference>
<dbReference type="FunCoup" id="A0A482X471">
    <property type="interactions" value="147"/>
</dbReference>
<feature type="compositionally biased region" description="Low complexity" evidence="2">
    <location>
        <begin position="799"/>
        <end position="810"/>
    </location>
</feature>
<feature type="region of interest" description="Disordered" evidence="2">
    <location>
        <begin position="780"/>
        <end position="923"/>
    </location>
</feature>
<dbReference type="InterPro" id="IPR044294">
    <property type="entry name" value="Lipase-like"/>
</dbReference>
<dbReference type="Pfam" id="PF12394">
    <property type="entry name" value="DUF3657"/>
    <property type="match status" value="1"/>
</dbReference>
<dbReference type="InterPro" id="IPR007751">
    <property type="entry name" value="DUF676_lipase-like"/>
</dbReference>
<gene>
    <name evidence="4" type="ORF">LSTR_LSTR013288</name>
</gene>
<feature type="region of interest" description="Disordered" evidence="2">
    <location>
        <begin position="673"/>
        <end position="717"/>
    </location>
</feature>
<feature type="compositionally biased region" description="Basic and acidic residues" evidence="2">
    <location>
        <begin position="780"/>
        <end position="797"/>
    </location>
</feature>
<reference evidence="4 5" key="1">
    <citation type="journal article" date="2017" name="Gigascience">
        <title>Genome sequence of the small brown planthopper, Laodelphax striatellus.</title>
        <authorList>
            <person name="Zhu J."/>
            <person name="Jiang F."/>
            <person name="Wang X."/>
            <person name="Yang P."/>
            <person name="Bao Y."/>
            <person name="Zhao W."/>
            <person name="Wang W."/>
            <person name="Lu H."/>
            <person name="Wang Q."/>
            <person name="Cui N."/>
            <person name="Li J."/>
            <person name="Chen X."/>
            <person name="Luo L."/>
            <person name="Yu J."/>
            <person name="Kang L."/>
            <person name="Cui F."/>
        </authorList>
    </citation>
    <scope>NUCLEOTIDE SEQUENCE [LARGE SCALE GENOMIC DNA]</scope>
    <source>
        <strain evidence="4">Lst14</strain>
    </source>
</reference>
<accession>A0A482X471</accession>
<proteinExistence type="inferred from homology"/>
<keyword evidence="5" id="KW-1185">Reference proteome</keyword>
<comment type="caution">
    <text evidence="4">The sequence shown here is derived from an EMBL/GenBank/DDBJ whole genome shotgun (WGS) entry which is preliminary data.</text>
</comment>
<name>A0A482X471_LAOST</name>
<dbReference type="SUPFAM" id="SSF53474">
    <property type="entry name" value="alpha/beta-Hydrolases"/>
    <property type="match status" value="1"/>
</dbReference>
<feature type="compositionally biased region" description="Basic residues" evidence="2">
    <location>
        <begin position="685"/>
        <end position="716"/>
    </location>
</feature>
<dbReference type="OrthoDB" id="273452at2759"/>
<protein>
    <recommendedName>
        <fullName evidence="3">DUF676 domain-containing protein</fullName>
    </recommendedName>
</protein>
<evidence type="ECO:0000259" key="3">
    <source>
        <dbReference type="Pfam" id="PF05057"/>
    </source>
</evidence>
<dbReference type="InterPro" id="IPR022122">
    <property type="entry name" value="DUF3657"/>
</dbReference>
<dbReference type="Pfam" id="PF05057">
    <property type="entry name" value="DUF676"/>
    <property type="match status" value="1"/>
</dbReference>
<feature type="region of interest" description="Disordered" evidence="2">
    <location>
        <begin position="597"/>
        <end position="638"/>
    </location>
</feature>
<evidence type="ECO:0000313" key="4">
    <source>
        <dbReference type="EMBL" id="RZF40574.1"/>
    </source>
</evidence>
<dbReference type="PANTHER" id="PTHR12482">
    <property type="entry name" value="LIPASE ROG1-RELATED-RELATED"/>
    <property type="match status" value="1"/>
</dbReference>
<dbReference type="InterPro" id="IPR029058">
    <property type="entry name" value="AB_hydrolase_fold"/>
</dbReference>
<evidence type="ECO:0000313" key="5">
    <source>
        <dbReference type="Proteomes" id="UP000291343"/>
    </source>
</evidence>
<dbReference type="EMBL" id="QKKF02018167">
    <property type="protein sequence ID" value="RZF40574.1"/>
    <property type="molecule type" value="Genomic_DNA"/>
</dbReference>
<feature type="compositionally biased region" description="Acidic residues" evidence="2">
    <location>
        <begin position="965"/>
        <end position="977"/>
    </location>
</feature>
<dbReference type="Proteomes" id="UP000291343">
    <property type="component" value="Unassembled WGS sequence"/>
</dbReference>
<sequence>MSELQATVEFSVELYKFYNVDLFQRGFYQVRVALRVSPKLPVKIEVTLPRNQRTDLVFPACVVNGTGVSKTFQILYRNEEVCLDDAIMFRAHLLVDSHKIEEALERADFALSVELWFTDQTVFGCPDPSLAGGGGGGVGGGAGAGVPPGPTIACVSSRLLQLAGFSATRGLHYHLPVLFDYFHLAAVTLTIHASLVALHQPYIKKSILHLVQSCTPRSGKTWLGNSQRLNFRQSQSTMETVFFGNLSGSQSSTKCVSSSGGSGSRLAHARHVHREVCSLLLSAYETLQSTLHEYTRLLPPTATTAAWQQQLGGDGTATAKPDCFQRLSDLGDLAKDGQRSLLNALSQRTAKLRSEGHWDRLRMVDVEEEFVALANSDIAQLCAENILLWQQFLEAFSCKDPVHQHLARHHHHLRVKRFAEAFFVLDNPRQSAAGCYDQNYQNYLAVSEMARRSRYLAALPPLPVHCADADGDLHTLPVIFEDQYQEVAEFARRRSVAGRKAGSDPFLNTCGVSETSKVTVEGQEDCSCGIAAILESRTQRQINRSKLTSAVTSLSFVNGEKILRSGVILEASVILAPQARHSRSLDQLLRAQPSETAHNPLPICLSQPLKRDSGQTHAIVDSSTLPTRGPKKQAPSNALYHGAAADKKADTDFFTLPLPHSHAHAQHNLKHKPIASSNGLNGKPPPHHSHQKRTKEHQNNHHHLKEHQNNHHHHQVHTLPFPLPKRGEIARLSDISRISDIARPSDRGLGKKAMVSARDVSLSFSSPDYKMDKRNGLCKEEAEGNKRGARSGAEKSCGKSKLSNMSSNKLPGNNNNCCPPTIRHSSSTASMPTSSAPTHAQKPISESAQSAVAGTCSSESMPNLATLAGNALPPPPAVPRGGVTSSRSGHSSSESDITSEQSGWVSSHRSSDAASSSGQVSLTGSELGTQLRARLEALVSAGDVPLVDSDDASAVTPTPTPPLVPEDEGQPAEDVVEEVVQHGVPPEDEDEPTEMEDGDEEDNQHQYEEVRLPPPRQFWDTPPPPEPFRDPLPPPQPLPPPLPVDNLLYHMYETVKDEVKREKGRRLTHNTVERDVERRRQAKLKRQLITATAENSGGQTKNSYMDASFETGAVDATRPTAATPDQEESCDCYQEDKLCQQRLITPLVDDSATFQKSKDEFKRQMNFTGMIYSDFPTLASTLPYFHISDEHRMFSPEGVHLVVCVHGLDGNATDLRLIKTYLELGLPGANLEFLMSERNQGDTFSDFDTMTDRLVGEILYHVDACGLNPNKISFVGHSLGNIIIRAAITRPQMKHLLPRLHTFLSLSGPHLGTLYNNSGLVNMGMWFMQKWKKSSSLLQLALRDAADVRQTFLYRLSQRCHLSHFRHLLLCGSSQDRYVPLHSARIELCKAAVKDATGLGSAYREMVQNILYPIISKPEVTLVRYDVHHALPNTANSLIGRAAHIAVLDSELFIEKFLVVTGLKYFR</sequence>
<dbReference type="FunFam" id="3.40.50.1820:FF:000004">
    <property type="entry name" value="Protein FAM135A isoform a"/>
    <property type="match status" value="1"/>
</dbReference>
<organism evidence="4 5">
    <name type="scientific">Laodelphax striatellus</name>
    <name type="common">Small brown planthopper</name>
    <name type="synonym">Delphax striatella</name>
    <dbReference type="NCBI Taxonomy" id="195883"/>
    <lineage>
        <taxon>Eukaryota</taxon>
        <taxon>Metazoa</taxon>
        <taxon>Ecdysozoa</taxon>
        <taxon>Arthropoda</taxon>
        <taxon>Hexapoda</taxon>
        <taxon>Insecta</taxon>
        <taxon>Pterygota</taxon>
        <taxon>Neoptera</taxon>
        <taxon>Paraneoptera</taxon>
        <taxon>Hemiptera</taxon>
        <taxon>Auchenorrhyncha</taxon>
        <taxon>Fulgoroidea</taxon>
        <taxon>Delphacidae</taxon>
        <taxon>Criomorphinae</taxon>
        <taxon>Laodelphax</taxon>
    </lineage>
</organism>
<feature type="domain" description="DUF676" evidence="3">
    <location>
        <begin position="1197"/>
        <end position="1389"/>
    </location>
</feature>
<dbReference type="STRING" id="195883.A0A482X471"/>
<evidence type="ECO:0000256" key="1">
    <source>
        <dbReference type="ARBA" id="ARBA00007949"/>
    </source>
</evidence>
<feature type="compositionally biased region" description="Acidic residues" evidence="2">
    <location>
        <begin position="986"/>
        <end position="1002"/>
    </location>
</feature>
<dbReference type="InParanoid" id="A0A482X471"/>
<feature type="compositionally biased region" description="Low complexity" evidence="2">
    <location>
        <begin position="824"/>
        <end position="840"/>
    </location>
</feature>
<dbReference type="PANTHER" id="PTHR12482:SF5">
    <property type="entry name" value="DUF676 DOMAIN-CONTAINING PROTEIN"/>
    <property type="match status" value="1"/>
</dbReference>
<feature type="compositionally biased region" description="Polar residues" evidence="2">
    <location>
        <begin position="844"/>
        <end position="863"/>
    </location>
</feature>
<evidence type="ECO:0000256" key="2">
    <source>
        <dbReference type="SAM" id="MobiDB-lite"/>
    </source>
</evidence>
<comment type="similarity">
    <text evidence="1">Belongs to the FAM135 family.</text>
</comment>
<feature type="compositionally biased region" description="Low complexity" evidence="2">
    <location>
        <begin position="885"/>
        <end position="921"/>
    </location>
</feature>